<dbReference type="RefSeq" id="WP_268250016.1">
    <property type="nucleotide sequence ID" value="NZ_BMWH01000023.1"/>
</dbReference>
<dbReference type="AlphaFoldDB" id="A0A918VII3"/>
<reference evidence="1" key="1">
    <citation type="journal article" date="2014" name="Int. J. Syst. Evol. Microbiol.">
        <title>Complete genome sequence of Corynebacterium casei LMG S-19264T (=DSM 44701T), isolated from a smear-ripened cheese.</title>
        <authorList>
            <consortium name="US DOE Joint Genome Institute (JGI-PGF)"/>
            <person name="Walter F."/>
            <person name="Albersmeier A."/>
            <person name="Kalinowski J."/>
            <person name="Ruckert C."/>
        </authorList>
    </citation>
    <scope>NUCLEOTIDE SEQUENCE</scope>
    <source>
        <strain evidence="1">JCM 5016</strain>
    </source>
</reference>
<sequence>MDRTKSVKSPCDAACLHRGAALEQKEGPGRKFCNGDHGKA</sequence>
<name>A0A918VII3_9ACTN</name>
<protein>
    <submittedName>
        <fullName evidence="1">Uncharacterized protein</fullName>
    </submittedName>
</protein>
<comment type="caution">
    <text evidence="1">The sequence shown here is derived from an EMBL/GenBank/DDBJ whole genome shotgun (WGS) entry which is preliminary data.</text>
</comment>
<reference evidence="1" key="2">
    <citation type="submission" date="2020-09" db="EMBL/GenBank/DDBJ databases">
        <authorList>
            <person name="Sun Q."/>
            <person name="Ohkuma M."/>
        </authorList>
    </citation>
    <scope>NUCLEOTIDE SEQUENCE</scope>
    <source>
        <strain evidence="1">JCM 5016</strain>
    </source>
</reference>
<evidence type="ECO:0000313" key="1">
    <source>
        <dbReference type="EMBL" id="GHA04201.1"/>
    </source>
</evidence>
<keyword evidence="2" id="KW-1185">Reference proteome</keyword>
<dbReference type="EMBL" id="BMWH01000023">
    <property type="protein sequence ID" value="GHA04201.1"/>
    <property type="molecule type" value="Genomic_DNA"/>
</dbReference>
<dbReference type="Proteomes" id="UP000623010">
    <property type="component" value="Unassembled WGS sequence"/>
</dbReference>
<proteinExistence type="predicted"/>
<accession>A0A918VII3</accession>
<evidence type="ECO:0000313" key="2">
    <source>
        <dbReference type="Proteomes" id="UP000623010"/>
    </source>
</evidence>
<gene>
    <name evidence="1" type="ORF">GCM10010389_49650</name>
</gene>
<organism evidence="1 2">
    <name type="scientific">Streptomyces echinoruber</name>
    <dbReference type="NCBI Taxonomy" id="68898"/>
    <lineage>
        <taxon>Bacteria</taxon>
        <taxon>Bacillati</taxon>
        <taxon>Actinomycetota</taxon>
        <taxon>Actinomycetes</taxon>
        <taxon>Kitasatosporales</taxon>
        <taxon>Streptomycetaceae</taxon>
        <taxon>Streptomyces</taxon>
    </lineage>
</organism>